<dbReference type="InterPro" id="IPR058625">
    <property type="entry name" value="MdtA-like_BSH"/>
</dbReference>
<keyword evidence="2 3" id="KW-0175">Coiled coil</keyword>
<dbReference type="Pfam" id="PF25989">
    <property type="entry name" value="YknX_C"/>
    <property type="match status" value="1"/>
</dbReference>
<dbReference type="InterPro" id="IPR058624">
    <property type="entry name" value="MdtA-like_HH"/>
</dbReference>
<dbReference type="InterPro" id="IPR006143">
    <property type="entry name" value="RND_pump_MFP"/>
</dbReference>
<dbReference type="RefSeq" id="WP_212141955.1">
    <property type="nucleotide sequence ID" value="NZ_JAGSSW010000004.1"/>
</dbReference>
<sequence length="398" mass="43308">MKKFIKFICFLAVLAVAGYFVYDSYFKPVEHIEFITKKAQKGDFSKKIIANGEIFATELIDVGAQVSGQIKKLYVKLGDSVKQGDLIAEIDSSTQQNTVNNKQAQLEIYEAQLESAKVVLDIAKTKFEREKALLTKNATSKADYEDAKNNYASSVANLKEITSKINQAKIELSTAKIDLGYTRIVAPKDGVIVSVQVEEGQTVNSAQTTPTIVNIADLSRVKLKMQIAEGDITKVGVGTSVEYSILSEPTTKFKTTISSIDPALTTLSDGSYLSKSSNSPSSSSSSSSAVYYYAQSIVDNSAGLLRIGMTTQNTLLINEVKDAIIIPTIAIKKEQGKNYVYVLKDGNKAVKTEVILGISDNLDTQIISGINENDDIITSQSSSSEIARMVQKESRGIR</sequence>
<name>A0ABS5HI61_9BACT</name>
<organism evidence="7 8">
    <name type="scientific">Campylobacter anatolicus</name>
    <dbReference type="NCBI Taxonomy" id="2829105"/>
    <lineage>
        <taxon>Bacteria</taxon>
        <taxon>Pseudomonadati</taxon>
        <taxon>Campylobacterota</taxon>
        <taxon>Epsilonproteobacteria</taxon>
        <taxon>Campylobacterales</taxon>
        <taxon>Campylobacteraceae</taxon>
        <taxon>Campylobacter</taxon>
    </lineage>
</organism>
<gene>
    <name evidence="7" type="ORF">KDD93_05030</name>
</gene>
<dbReference type="Gene3D" id="6.10.140.1990">
    <property type="match status" value="1"/>
</dbReference>
<evidence type="ECO:0000259" key="5">
    <source>
        <dbReference type="Pfam" id="PF25917"/>
    </source>
</evidence>
<feature type="domain" description="Multidrug resistance protein MdtA-like barrel-sandwich hybrid" evidence="5">
    <location>
        <begin position="60"/>
        <end position="213"/>
    </location>
</feature>
<dbReference type="Pfam" id="PF25917">
    <property type="entry name" value="BSH_RND"/>
    <property type="match status" value="1"/>
</dbReference>
<dbReference type="InterPro" id="IPR058637">
    <property type="entry name" value="YknX-like_C"/>
</dbReference>
<evidence type="ECO:0000256" key="3">
    <source>
        <dbReference type="SAM" id="Coils"/>
    </source>
</evidence>
<evidence type="ECO:0000313" key="8">
    <source>
        <dbReference type="Proteomes" id="UP000682951"/>
    </source>
</evidence>
<dbReference type="PANTHER" id="PTHR30469">
    <property type="entry name" value="MULTIDRUG RESISTANCE PROTEIN MDTA"/>
    <property type="match status" value="1"/>
</dbReference>
<dbReference type="Pfam" id="PF25876">
    <property type="entry name" value="HH_MFP_RND"/>
    <property type="match status" value="1"/>
</dbReference>
<dbReference type="NCBIfam" id="TIGR01730">
    <property type="entry name" value="RND_mfp"/>
    <property type="match status" value="1"/>
</dbReference>
<evidence type="ECO:0000256" key="1">
    <source>
        <dbReference type="ARBA" id="ARBA00009477"/>
    </source>
</evidence>
<accession>A0ABS5HI61</accession>
<dbReference type="Proteomes" id="UP000682951">
    <property type="component" value="Unassembled WGS sequence"/>
</dbReference>
<dbReference type="Gene3D" id="2.40.50.100">
    <property type="match status" value="1"/>
</dbReference>
<dbReference type="SUPFAM" id="SSF111369">
    <property type="entry name" value="HlyD-like secretion proteins"/>
    <property type="match status" value="1"/>
</dbReference>
<evidence type="ECO:0000256" key="2">
    <source>
        <dbReference type="ARBA" id="ARBA00023054"/>
    </source>
</evidence>
<dbReference type="Gene3D" id="6.20.50.140">
    <property type="match status" value="1"/>
</dbReference>
<keyword evidence="8" id="KW-1185">Reference proteome</keyword>
<evidence type="ECO:0000259" key="4">
    <source>
        <dbReference type="Pfam" id="PF25876"/>
    </source>
</evidence>
<proteinExistence type="inferred from homology"/>
<dbReference type="Gene3D" id="2.40.30.170">
    <property type="match status" value="1"/>
</dbReference>
<feature type="domain" description="YknX-like C-terminal permuted SH3-like" evidence="6">
    <location>
        <begin position="324"/>
        <end position="379"/>
    </location>
</feature>
<dbReference type="InterPro" id="IPR030190">
    <property type="entry name" value="MacA_alpha-hairpin_sf"/>
</dbReference>
<evidence type="ECO:0000259" key="6">
    <source>
        <dbReference type="Pfam" id="PF25989"/>
    </source>
</evidence>
<comment type="similarity">
    <text evidence="1">Belongs to the membrane fusion protein (MFP) (TC 8.A.1) family.</text>
</comment>
<feature type="domain" description="Multidrug resistance protein MdtA-like alpha-helical hairpin" evidence="4">
    <location>
        <begin position="106"/>
        <end position="182"/>
    </location>
</feature>
<evidence type="ECO:0000313" key="7">
    <source>
        <dbReference type="EMBL" id="MBR8463938.1"/>
    </source>
</evidence>
<feature type="coiled-coil region" evidence="3">
    <location>
        <begin position="99"/>
        <end position="126"/>
    </location>
</feature>
<reference evidence="7 8" key="1">
    <citation type="submission" date="2021-04" db="EMBL/GenBank/DDBJ databases">
        <title>Molecular and phenotypic characterization and identification of bacterial isolates recovered from the Anatolian ground squirrels (Spermophilus xanthoprymnus) and which have the potential to form a new species in the Campylobacter genus.</title>
        <authorList>
            <person name="Aydin F."/>
            <person name="Abay S."/>
            <person name="Kayman T."/>
            <person name="Karakaya E."/>
            <person name="Mustak H.K."/>
            <person name="Mustak I.B."/>
            <person name="Bilgin N."/>
            <person name="Duzler A."/>
            <person name="Sahin O."/>
            <person name="Guran O."/>
            <person name="Saticioglu I.B."/>
        </authorList>
    </citation>
    <scope>NUCLEOTIDE SEQUENCE [LARGE SCALE GENOMIC DNA]</scope>
    <source>
        <strain evidence="8">faydin-G24</strain>
    </source>
</reference>
<comment type="caution">
    <text evidence="7">The sequence shown here is derived from an EMBL/GenBank/DDBJ whole genome shotgun (WGS) entry which is preliminary data.</text>
</comment>
<protein>
    <submittedName>
        <fullName evidence="7">Efflux RND transporter periplasmic adaptor subunit</fullName>
    </submittedName>
</protein>
<dbReference type="PANTHER" id="PTHR30469:SF33">
    <property type="entry name" value="SLR1207 PROTEIN"/>
    <property type="match status" value="1"/>
</dbReference>
<dbReference type="EMBL" id="JAGSSW010000004">
    <property type="protein sequence ID" value="MBR8463938.1"/>
    <property type="molecule type" value="Genomic_DNA"/>
</dbReference>